<dbReference type="SMART" id="SM00382">
    <property type="entry name" value="AAA"/>
    <property type="match status" value="1"/>
</dbReference>
<dbReference type="SUPFAM" id="SSF52540">
    <property type="entry name" value="P-loop containing nucleoside triphosphate hydrolases"/>
    <property type="match status" value="1"/>
</dbReference>
<reference evidence="11 12" key="1">
    <citation type="submission" date="2015-11" db="EMBL/GenBank/DDBJ databases">
        <title>Draft WGS of Vibrio toranzoniae.</title>
        <authorList>
            <person name="Lasa A."/>
            <person name="Romalde J.L."/>
        </authorList>
    </citation>
    <scope>NUCLEOTIDE SEQUENCE [LARGE SCALE GENOMIC DNA]</scope>
    <source>
        <strain evidence="11 12">Vb 10.8</strain>
    </source>
</reference>
<evidence type="ECO:0000256" key="6">
    <source>
        <dbReference type="ARBA" id="ARBA00022741"/>
    </source>
</evidence>
<keyword evidence="8" id="KW-1278">Translocase</keyword>
<dbReference type="Pfam" id="PF00005">
    <property type="entry name" value="ABC_tran"/>
    <property type="match status" value="1"/>
</dbReference>
<dbReference type="InterPro" id="IPR003439">
    <property type="entry name" value="ABC_transporter-like_ATP-bd"/>
</dbReference>
<gene>
    <name evidence="11" type="ORF">APQ14_14195</name>
</gene>
<keyword evidence="9" id="KW-0472">Membrane</keyword>
<evidence type="ECO:0000256" key="3">
    <source>
        <dbReference type="ARBA" id="ARBA00022448"/>
    </source>
</evidence>
<evidence type="ECO:0000256" key="8">
    <source>
        <dbReference type="ARBA" id="ARBA00022967"/>
    </source>
</evidence>
<dbReference type="Gene3D" id="3.40.50.300">
    <property type="entry name" value="P-loop containing nucleotide triphosphate hydrolases"/>
    <property type="match status" value="1"/>
</dbReference>
<evidence type="ECO:0000256" key="1">
    <source>
        <dbReference type="ARBA" id="ARBA00004417"/>
    </source>
</evidence>
<organism evidence="11 12">
    <name type="scientific">Vibrio toranzoniae</name>
    <dbReference type="NCBI Taxonomy" id="1194427"/>
    <lineage>
        <taxon>Bacteria</taxon>
        <taxon>Pseudomonadati</taxon>
        <taxon>Pseudomonadota</taxon>
        <taxon>Gammaproteobacteria</taxon>
        <taxon>Vibrionales</taxon>
        <taxon>Vibrionaceae</taxon>
        <taxon>Vibrio</taxon>
    </lineage>
</organism>
<feature type="domain" description="ABC transporter" evidence="10">
    <location>
        <begin position="10"/>
        <end position="252"/>
    </location>
</feature>
<dbReference type="InterPro" id="IPR003593">
    <property type="entry name" value="AAA+_ATPase"/>
</dbReference>
<keyword evidence="12" id="KW-1185">Reference proteome</keyword>
<evidence type="ECO:0000256" key="7">
    <source>
        <dbReference type="ARBA" id="ARBA00022840"/>
    </source>
</evidence>
<evidence type="ECO:0000256" key="4">
    <source>
        <dbReference type="ARBA" id="ARBA00022475"/>
    </source>
</evidence>
<dbReference type="Proteomes" id="UP000057389">
    <property type="component" value="Unassembled WGS sequence"/>
</dbReference>
<evidence type="ECO:0000256" key="9">
    <source>
        <dbReference type="ARBA" id="ARBA00023136"/>
    </source>
</evidence>
<dbReference type="GO" id="GO:0016887">
    <property type="term" value="F:ATP hydrolysis activity"/>
    <property type="evidence" value="ECO:0007669"/>
    <property type="project" value="InterPro"/>
</dbReference>
<evidence type="ECO:0000256" key="2">
    <source>
        <dbReference type="ARBA" id="ARBA00005417"/>
    </source>
</evidence>
<proteinExistence type="inferred from homology"/>
<dbReference type="AlphaFoldDB" id="A0A109D5X9"/>
<dbReference type="PROSITE" id="PS50893">
    <property type="entry name" value="ABC_TRANSPORTER_2"/>
    <property type="match status" value="1"/>
</dbReference>
<dbReference type="InterPro" id="IPR050388">
    <property type="entry name" value="ABC_Ni/Peptide_Import"/>
</dbReference>
<keyword evidence="7 11" id="KW-0067">ATP-binding</keyword>
<dbReference type="GO" id="GO:0005886">
    <property type="term" value="C:plasma membrane"/>
    <property type="evidence" value="ECO:0007669"/>
    <property type="project" value="UniProtKB-SubCell"/>
</dbReference>
<evidence type="ECO:0000313" key="11">
    <source>
        <dbReference type="EMBL" id="KWT99501.1"/>
    </source>
</evidence>
<accession>A0A109D5X9</accession>
<keyword evidence="4" id="KW-1003">Cell membrane</keyword>
<keyword evidence="3" id="KW-0813">Transport</keyword>
<dbReference type="GO" id="GO:0005524">
    <property type="term" value="F:ATP binding"/>
    <property type="evidence" value="ECO:0007669"/>
    <property type="project" value="UniProtKB-KW"/>
</dbReference>
<dbReference type="InterPro" id="IPR017871">
    <property type="entry name" value="ABC_transporter-like_CS"/>
</dbReference>
<dbReference type="InterPro" id="IPR027417">
    <property type="entry name" value="P-loop_NTPase"/>
</dbReference>
<keyword evidence="5" id="KW-0997">Cell inner membrane</keyword>
<comment type="similarity">
    <text evidence="2">Belongs to the ABC transporter superfamily.</text>
</comment>
<dbReference type="EMBL" id="LMXU01000032">
    <property type="protein sequence ID" value="KWT99501.1"/>
    <property type="molecule type" value="Genomic_DNA"/>
</dbReference>
<protein>
    <submittedName>
        <fullName evidence="11">ABC transporter ATP-binding protein</fullName>
    </submittedName>
</protein>
<comment type="caution">
    <text evidence="11">The sequence shown here is derived from an EMBL/GenBank/DDBJ whole genome shotgun (WGS) entry which is preliminary data.</text>
</comment>
<comment type="subcellular location">
    <subcellularLocation>
        <location evidence="1">Cell inner membrane</location>
        <topology evidence="1">Peripheral membrane protein</topology>
    </subcellularLocation>
</comment>
<evidence type="ECO:0000256" key="5">
    <source>
        <dbReference type="ARBA" id="ARBA00022519"/>
    </source>
</evidence>
<sequence>MSICVKAPLLSVDRLTIKTSSKTLFQDINFDMYRGELLAIMGPSGIGKSMLSRAIAGFMPEMVEAEGHISLSGEAVCGLPMLQRTAAQRPAVIFQDALQALNPLVSIEGQLCLALTGTRTKLKSQDKTKLTELLVQLGFPNPETILPLYPSQISGGQRQRVCIAIGLLSNADIIIADEPTSALDPVTEQEILKLIRDNVKQRQIGGLLITHDLHSALACDKLLVIDDGGVVAYGAPKHALESSSHAFCCSLRDLIE</sequence>
<evidence type="ECO:0000259" key="10">
    <source>
        <dbReference type="PROSITE" id="PS50893"/>
    </source>
</evidence>
<keyword evidence="6" id="KW-0547">Nucleotide-binding</keyword>
<name>A0A109D5X9_9VIBR</name>
<evidence type="ECO:0000313" key="12">
    <source>
        <dbReference type="Proteomes" id="UP000057389"/>
    </source>
</evidence>
<dbReference type="PANTHER" id="PTHR43297:SF14">
    <property type="entry name" value="ATPASE AAA-TYPE CORE DOMAIN-CONTAINING PROTEIN"/>
    <property type="match status" value="1"/>
</dbReference>
<dbReference type="PANTHER" id="PTHR43297">
    <property type="entry name" value="OLIGOPEPTIDE TRANSPORT ATP-BINDING PROTEIN APPD"/>
    <property type="match status" value="1"/>
</dbReference>
<dbReference type="PROSITE" id="PS00211">
    <property type="entry name" value="ABC_TRANSPORTER_1"/>
    <property type="match status" value="1"/>
</dbReference>